<reference evidence="1 2" key="1">
    <citation type="submission" date="2021-01" db="EMBL/GenBank/DDBJ databases">
        <title>Carboxyliciviraga sp.nov., isolated from coastal sediments.</title>
        <authorList>
            <person name="Lu D."/>
            <person name="Zhang T."/>
        </authorList>
    </citation>
    <scope>NUCLEOTIDE SEQUENCE [LARGE SCALE GENOMIC DNA]</scope>
    <source>
        <strain evidence="1 2">N1Y132</strain>
    </source>
</reference>
<accession>A0ABS1HKJ1</accession>
<protein>
    <submittedName>
        <fullName evidence="1">Uncharacterized protein</fullName>
    </submittedName>
</protein>
<gene>
    <name evidence="1" type="ORF">JIV24_11605</name>
</gene>
<comment type="caution">
    <text evidence="1">The sequence shown here is derived from an EMBL/GenBank/DDBJ whole genome shotgun (WGS) entry which is preliminary data.</text>
</comment>
<dbReference type="EMBL" id="JAENRR010000025">
    <property type="protein sequence ID" value="MBK3517980.1"/>
    <property type="molecule type" value="Genomic_DNA"/>
</dbReference>
<evidence type="ECO:0000313" key="2">
    <source>
        <dbReference type="Proteomes" id="UP000605676"/>
    </source>
</evidence>
<dbReference type="RefSeq" id="WP_200465209.1">
    <property type="nucleotide sequence ID" value="NZ_JAENRR010000025.1"/>
</dbReference>
<evidence type="ECO:0000313" key="1">
    <source>
        <dbReference type="EMBL" id="MBK3517980.1"/>
    </source>
</evidence>
<dbReference type="Proteomes" id="UP000605676">
    <property type="component" value="Unassembled WGS sequence"/>
</dbReference>
<organism evidence="1 2">
    <name type="scientific">Carboxylicivirga marina</name>
    <dbReference type="NCBI Taxonomy" id="2800988"/>
    <lineage>
        <taxon>Bacteria</taxon>
        <taxon>Pseudomonadati</taxon>
        <taxon>Bacteroidota</taxon>
        <taxon>Bacteroidia</taxon>
        <taxon>Marinilabiliales</taxon>
        <taxon>Marinilabiliaceae</taxon>
        <taxon>Carboxylicivirga</taxon>
    </lineage>
</organism>
<proteinExistence type="predicted"/>
<name>A0ABS1HKJ1_9BACT</name>
<sequence length="237" mass="27952">MSTKKIILQRYGNLLKQESLVTMQDKILPNTFVLEAPEPFPGYFGYYSDIPSDSKPLYIYLVLKKLYTLEEVTRATQNIKRYFSADFNAAAGTVHLYNKDYHVIRVRHLDSFDQIIDLQAGYIDEGIEFKKKPKNLEGQAIIRLKKFFTLEEIEEGVYFDLDEKDHGYFTIPDKLGWKYFEDLTIKVKHNWDFSKFDAAIGHIHQDFGIVDIVRVYNPNIDREYLLGVRKKYLERIK</sequence>
<keyword evidence="2" id="KW-1185">Reference proteome</keyword>